<comment type="caution">
    <text evidence="8">The sequence shown here is derived from an EMBL/GenBank/DDBJ whole genome shotgun (WGS) entry which is preliminary data.</text>
</comment>
<evidence type="ECO:0000256" key="6">
    <source>
        <dbReference type="ARBA" id="ARBA00023136"/>
    </source>
</evidence>
<dbReference type="PANTHER" id="PTHR30250">
    <property type="entry name" value="PST FAMILY PREDICTED COLANIC ACID TRANSPORTER"/>
    <property type="match status" value="1"/>
</dbReference>
<feature type="transmembrane region" description="Helical" evidence="7">
    <location>
        <begin position="209"/>
        <end position="230"/>
    </location>
</feature>
<evidence type="ECO:0000256" key="2">
    <source>
        <dbReference type="ARBA" id="ARBA00007430"/>
    </source>
</evidence>
<accession>A0A6B3RA90</accession>
<feature type="transmembrane region" description="Helical" evidence="7">
    <location>
        <begin position="380"/>
        <end position="398"/>
    </location>
</feature>
<proteinExistence type="inferred from homology"/>
<protein>
    <submittedName>
        <fullName evidence="8">Lipopolysaccharide biosynthesis protein</fullName>
    </submittedName>
</protein>
<name>A0A6B3RA90_9FLAO</name>
<gene>
    <name evidence="8" type="ORF">G3567_10140</name>
</gene>
<evidence type="ECO:0000313" key="8">
    <source>
        <dbReference type="EMBL" id="NEV94501.1"/>
    </source>
</evidence>
<evidence type="ECO:0000256" key="3">
    <source>
        <dbReference type="ARBA" id="ARBA00022475"/>
    </source>
</evidence>
<feature type="transmembrane region" description="Helical" evidence="7">
    <location>
        <begin position="319"/>
        <end position="344"/>
    </location>
</feature>
<dbReference type="Pfam" id="PF13440">
    <property type="entry name" value="Polysacc_synt_3"/>
    <property type="match status" value="1"/>
</dbReference>
<feature type="transmembrane region" description="Helical" evidence="7">
    <location>
        <begin position="170"/>
        <end position="189"/>
    </location>
</feature>
<dbReference type="GO" id="GO:0005886">
    <property type="term" value="C:plasma membrane"/>
    <property type="evidence" value="ECO:0007669"/>
    <property type="project" value="UniProtKB-SubCell"/>
</dbReference>
<dbReference type="RefSeq" id="WP_164005218.1">
    <property type="nucleotide sequence ID" value="NZ_JAAIKD010000005.1"/>
</dbReference>
<comment type="similarity">
    <text evidence="2">Belongs to the polysaccharide synthase family.</text>
</comment>
<feature type="transmembrane region" description="Helical" evidence="7">
    <location>
        <begin position="20"/>
        <end position="53"/>
    </location>
</feature>
<keyword evidence="3" id="KW-1003">Cell membrane</keyword>
<dbReference type="EMBL" id="JAAIKD010000005">
    <property type="protein sequence ID" value="NEV94501.1"/>
    <property type="molecule type" value="Genomic_DNA"/>
</dbReference>
<evidence type="ECO:0000313" key="9">
    <source>
        <dbReference type="Proteomes" id="UP000478505"/>
    </source>
</evidence>
<reference evidence="8 9" key="1">
    <citation type="submission" date="2020-02" db="EMBL/GenBank/DDBJ databases">
        <title>Flavobacteriaceae Psychroflexus bacterium YR1-1, complete genome.</title>
        <authorList>
            <person name="Li Y."/>
            <person name="Wu S."/>
        </authorList>
    </citation>
    <scope>NUCLEOTIDE SEQUENCE [LARGE SCALE GENOMIC DNA]</scope>
    <source>
        <strain evidence="8 9">YR1-1</strain>
    </source>
</reference>
<keyword evidence="6 7" id="KW-0472">Membrane</keyword>
<dbReference type="Proteomes" id="UP000478505">
    <property type="component" value="Unassembled WGS sequence"/>
</dbReference>
<feature type="transmembrane region" description="Helical" evidence="7">
    <location>
        <begin position="242"/>
        <end position="265"/>
    </location>
</feature>
<feature type="transmembrane region" description="Helical" evidence="7">
    <location>
        <begin position="418"/>
        <end position="433"/>
    </location>
</feature>
<organism evidence="8 9">
    <name type="scientific">Psychroflexus aurantiacus</name>
    <dbReference type="NCBI Taxonomy" id="2709310"/>
    <lineage>
        <taxon>Bacteria</taxon>
        <taxon>Pseudomonadati</taxon>
        <taxon>Bacteroidota</taxon>
        <taxon>Flavobacteriia</taxon>
        <taxon>Flavobacteriales</taxon>
        <taxon>Flavobacteriaceae</taxon>
        <taxon>Psychroflexus</taxon>
    </lineage>
</organism>
<keyword evidence="4 7" id="KW-0812">Transmembrane</keyword>
<dbReference type="AlphaFoldDB" id="A0A6B3RA90"/>
<sequence length="471" mass="53498">MTEYIKDFGWNSIAQAYKVLFSSLILIVLARIIPVEAFGVIGMATVFVLFFNTLLNIGFDSSIIYSKTLKEKDLFSLFVLNIGVGILIYGIGYMIAPLLSLFYDNDEIQIIFRALILSVVLASAGVVSKGYLQKKLEFKKLAIVDLISITLAGLVALAVALNGYGYWALIWQQLLTVGLISIGYLSISYKSIFKSIEFSFGVLKEHLRFGYNVLIFNISNFFAQQLDVLLIGKFLGERELGIYMLAFNLIIKPISLLVQVFNKTLYPILTGLKFELVSHKYAQYTYRFFIIFTPLIIIGVSLSQIVIPYLLTDKWISTLPLLIVFGYQAIRMILASPSGLLFLISGNPDKQWKFSIYISLPLRLAGIFMGYLMFKSSLGIAVGINFFATIEMLAGFYLTFRLIKLDIKSYFFQFRKEFIEFIVLVSLLVILNLKVDDFIVLLSLQVVLFLAYELVKWKKQIKLLSIFKTDK</sequence>
<feature type="transmembrane region" description="Helical" evidence="7">
    <location>
        <begin position="108"/>
        <end position="131"/>
    </location>
</feature>
<feature type="transmembrane region" description="Helical" evidence="7">
    <location>
        <begin position="286"/>
        <end position="307"/>
    </location>
</feature>
<dbReference type="PANTHER" id="PTHR30250:SF10">
    <property type="entry name" value="LIPOPOLYSACCHARIDE BIOSYNTHESIS PROTEIN WZXC"/>
    <property type="match status" value="1"/>
</dbReference>
<evidence type="ECO:0000256" key="5">
    <source>
        <dbReference type="ARBA" id="ARBA00022989"/>
    </source>
</evidence>
<comment type="subcellular location">
    <subcellularLocation>
        <location evidence="1">Cell membrane</location>
        <topology evidence="1">Multi-pass membrane protein</topology>
    </subcellularLocation>
</comment>
<keyword evidence="5 7" id="KW-1133">Transmembrane helix</keyword>
<feature type="transmembrane region" description="Helical" evidence="7">
    <location>
        <begin position="74"/>
        <end position="96"/>
    </location>
</feature>
<evidence type="ECO:0000256" key="4">
    <source>
        <dbReference type="ARBA" id="ARBA00022692"/>
    </source>
</evidence>
<dbReference type="InterPro" id="IPR050833">
    <property type="entry name" value="Poly_Biosynth_Transport"/>
</dbReference>
<keyword evidence="9" id="KW-1185">Reference proteome</keyword>
<feature type="transmembrane region" description="Helical" evidence="7">
    <location>
        <begin position="356"/>
        <end position="374"/>
    </location>
</feature>
<evidence type="ECO:0000256" key="7">
    <source>
        <dbReference type="SAM" id="Phobius"/>
    </source>
</evidence>
<dbReference type="CDD" id="cd13127">
    <property type="entry name" value="MATE_tuaB_like"/>
    <property type="match status" value="1"/>
</dbReference>
<evidence type="ECO:0000256" key="1">
    <source>
        <dbReference type="ARBA" id="ARBA00004651"/>
    </source>
</evidence>
<feature type="transmembrane region" description="Helical" evidence="7">
    <location>
        <begin position="143"/>
        <end position="164"/>
    </location>
</feature>